<dbReference type="EMBL" id="CP006880">
    <property type="protein sequence ID" value="AJD46245.1"/>
    <property type="molecule type" value="Genomic_DNA"/>
</dbReference>
<evidence type="ECO:0000256" key="1">
    <source>
        <dbReference type="SAM" id="MobiDB-lite"/>
    </source>
</evidence>
<feature type="region of interest" description="Disordered" evidence="1">
    <location>
        <begin position="1"/>
        <end position="21"/>
    </location>
</feature>
<sequence length="58" mass="6089">MVLAVDRQPANHSSFASNHDGGACRMVASPNGEQVPSPDHCLLDCATVHAGMPERSES</sequence>
<dbReference type="AlphaFoldDB" id="A0A0B4XHL5"/>
<evidence type="ECO:0000313" key="2">
    <source>
        <dbReference type="EMBL" id="AJD46245.1"/>
    </source>
</evidence>
<proteinExistence type="predicted"/>
<organism evidence="2 3">
    <name type="scientific">Rhizobium gallicum bv. gallicum R602sp</name>
    <dbReference type="NCBI Taxonomy" id="1041138"/>
    <lineage>
        <taxon>Bacteria</taxon>
        <taxon>Pseudomonadati</taxon>
        <taxon>Pseudomonadota</taxon>
        <taxon>Alphaproteobacteria</taxon>
        <taxon>Hyphomicrobiales</taxon>
        <taxon>Rhizobiaceae</taxon>
        <taxon>Rhizobium/Agrobacterium group</taxon>
        <taxon>Rhizobium</taxon>
    </lineage>
</organism>
<reference evidence="2 3" key="1">
    <citation type="submission" date="2013-11" db="EMBL/GenBank/DDBJ databases">
        <title>Complete genome sequence of Rhizobium gallicum bv. gallicum R602.</title>
        <authorList>
            <person name="Bustos P."/>
            <person name="Santamaria R.I."/>
            <person name="Lozano L."/>
            <person name="Acosta J.L."/>
            <person name="Ormeno-Orrillo E."/>
            <person name="Rogel M.A."/>
            <person name="Romero D."/>
            <person name="Cevallos M.A."/>
            <person name="Martinez-Romero E."/>
            <person name="Gonzalez V."/>
        </authorList>
    </citation>
    <scope>NUCLEOTIDE SEQUENCE [LARGE SCALE GENOMIC DNA]</scope>
    <source>
        <strain evidence="2 3">R602</strain>
        <plasmid evidence="2 3">pRgalR602c</plasmid>
    </source>
</reference>
<dbReference type="Proteomes" id="UP000031368">
    <property type="component" value="Plasmid pRgalR602c"/>
</dbReference>
<evidence type="ECO:0000313" key="3">
    <source>
        <dbReference type="Proteomes" id="UP000031368"/>
    </source>
</evidence>
<keyword evidence="2" id="KW-0614">Plasmid</keyword>
<dbReference type="GO" id="GO:0016787">
    <property type="term" value="F:hydrolase activity"/>
    <property type="evidence" value="ECO:0007669"/>
    <property type="project" value="UniProtKB-KW"/>
</dbReference>
<dbReference type="HOGENOM" id="CLU_2976190_0_0_5"/>
<name>A0A0B4XHL5_9HYPH</name>
<accession>A0A0B4XHL5</accession>
<geneLocation type="plasmid" evidence="2 3">
    <name>pRgalR602c</name>
</geneLocation>
<protein>
    <submittedName>
        <fullName evidence="2">Cysteine hydrolase domain-containing protein</fullName>
    </submittedName>
</protein>
<dbReference type="KEGG" id="rga:RGR602_PC02226"/>
<keyword evidence="2" id="KW-0378">Hydrolase</keyword>
<gene>
    <name evidence="2" type="ORF">RGR602_PC02226</name>
</gene>
<keyword evidence="3" id="KW-1185">Reference proteome</keyword>